<name>A0A226DRE2_FOLCA</name>
<keyword evidence="3" id="KW-1185">Reference proteome</keyword>
<proteinExistence type="predicted"/>
<keyword evidence="1" id="KW-0812">Transmembrane</keyword>
<protein>
    <submittedName>
        <fullName evidence="2">Uncharacterized protein</fullName>
    </submittedName>
</protein>
<feature type="transmembrane region" description="Helical" evidence="1">
    <location>
        <begin position="203"/>
        <end position="223"/>
    </location>
</feature>
<keyword evidence="1" id="KW-0472">Membrane</keyword>
<sequence>MNIVPQKSIKLVQRSVKFSMICKTLPFQRVKVGNSLIYKTCIRYPSLNGGAPIRMFLCWINLLFQLFGGSFSTYRMIWALFYLGGFEHVPILDLGFVTYQSVGFGIGAIFLVTIWCKHDEYLAFLNFLVMNPAQGGEKLHDTFSKMIPWLIPAAYGQSLCNVLLFVGRSNGVEYIWGLLDPAWQTGRIFVLHMLYEFLIPMNSWNLVLFIFFTYSCYTHYLGVRLKNLGKICQILPSSNFKACRTYSSSYRHLQIVDKLYHSCYGAYMIPLSNSVLLFIVSWMSFSTFKLSKNGVLTVSQPSSFIFPLGTFALSIMAFCINSEGQLLFEGSTYLLTEWKKCRMMKKMRIVQSFAPLKAHIGNLYFLKRSSPLTFMSNTVGLTINLLLTF</sequence>
<feature type="transmembrane region" description="Helical" evidence="1">
    <location>
        <begin position="264"/>
        <end position="285"/>
    </location>
</feature>
<evidence type="ECO:0000313" key="3">
    <source>
        <dbReference type="Proteomes" id="UP000198287"/>
    </source>
</evidence>
<keyword evidence="1" id="KW-1133">Transmembrane helix</keyword>
<evidence type="ECO:0000256" key="1">
    <source>
        <dbReference type="SAM" id="Phobius"/>
    </source>
</evidence>
<dbReference type="Proteomes" id="UP000198287">
    <property type="component" value="Unassembled WGS sequence"/>
</dbReference>
<dbReference type="AlphaFoldDB" id="A0A226DRE2"/>
<feature type="transmembrane region" description="Helical" evidence="1">
    <location>
        <begin position="97"/>
        <end position="116"/>
    </location>
</feature>
<feature type="transmembrane region" description="Helical" evidence="1">
    <location>
        <begin position="56"/>
        <end position="77"/>
    </location>
</feature>
<feature type="transmembrane region" description="Helical" evidence="1">
    <location>
        <begin position="305"/>
        <end position="328"/>
    </location>
</feature>
<feature type="transmembrane region" description="Helical" evidence="1">
    <location>
        <begin position="147"/>
        <end position="166"/>
    </location>
</feature>
<reference evidence="2 3" key="1">
    <citation type="submission" date="2015-12" db="EMBL/GenBank/DDBJ databases">
        <title>The genome of Folsomia candida.</title>
        <authorList>
            <person name="Faddeeva A."/>
            <person name="Derks M.F."/>
            <person name="Anvar Y."/>
            <person name="Smit S."/>
            <person name="Van Straalen N."/>
            <person name="Roelofs D."/>
        </authorList>
    </citation>
    <scope>NUCLEOTIDE SEQUENCE [LARGE SCALE GENOMIC DNA]</scope>
    <source>
        <strain evidence="2 3">VU population</strain>
        <tissue evidence="2">Whole body</tissue>
    </source>
</reference>
<dbReference type="EMBL" id="LNIX01000013">
    <property type="protein sequence ID" value="OXA47630.1"/>
    <property type="molecule type" value="Genomic_DNA"/>
</dbReference>
<gene>
    <name evidence="2" type="ORF">Fcan01_17682</name>
</gene>
<comment type="caution">
    <text evidence="2">The sequence shown here is derived from an EMBL/GenBank/DDBJ whole genome shotgun (WGS) entry which is preliminary data.</text>
</comment>
<accession>A0A226DRE2</accession>
<organism evidence="2 3">
    <name type="scientific">Folsomia candida</name>
    <name type="common">Springtail</name>
    <dbReference type="NCBI Taxonomy" id="158441"/>
    <lineage>
        <taxon>Eukaryota</taxon>
        <taxon>Metazoa</taxon>
        <taxon>Ecdysozoa</taxon>
        <taxon>Arthropoda</taxon>
        <taxon>Hexapoda</taxon>
        <taxon>Collembola</taxon>
        <taxon>Entomobryomorpha</taxon>
        <taxon>Isotomoidea</taxon>
        <taxon>Isotomidae</taxon>
        <taxon>Proisotominae</taxon>
        <taxon>Folsomia</taxon>
    </lineage>
</organism>
<evidence type="ECO:0000313" key="2">
    <source>
        <dbReference type="EMBL" id="OXA47630.1"/>
    </source>
</evidence>